<comment type="subcellular location">
    <subcellularLocation>
        <location evidence="1 8">Cell membrane</location>
        <topology evidence="1 8">Multi-pass membrane protein</topology>
    </subcellularLocation>
</comment>
<evidence type="ECO:0000256" key="8">
    <source>
        <dbReference type="RuleBase" id="RU363108"/>
    </source>
</evidence>
<dbReference type="GO" id="GO:0030425">
    <property type="term" value="C:dendrite"/>
    <property type="evidence" value="ECO:0007669"/>
    <property type="project" value="TreeGrafter"/>
</dbReference>
<proteinExistence type="inferred from homology"/>
<protein>
    <recommendedName>
        <fullName evidence="8">Gustatory receptor</fullName>
    </recommendedName>
</protein>
<feature type="transmembrane region" description="Helical" evidence="8">
    <location>
        <begin position="263"/>
        <end position="286"/>
    </location>
</feature>
<comment type="similarity">
    <text evidence="8">Belongs to the insect chemoreceptor superfamily. Gustatory receptor (GR) family.</text>
</comment>
<evidence type="ECO:0000256" key="6">
    <source>
        <dbReference type="ARBA" id="ARBA00023170"/>
    </source>
</evidence>
<comment type="function">
    <text evidence="8">Gustatory receptor which mediates acceptance or avoidance behavior, depending on its substrates.</text>
</comment>
<accession>A0A6P8WJZ3</accession>
<evidence type="ECO:0000313" key="10">
    <source>
        <dbReference type="RefSeq" id="XP_034099608.1"/>
    </source>
</evidence>
<dbReference type="CTD" id="117347"/>
<evidence type="ECO:0000256" key="5">
    <source>
        <dbReference type="ARBA" id="ARBA00023136"/>
    </source>
</evidence>
<feature type="transmembrane region" description="Helical" evidence="8">
    <location>
        <begin position="58"/>
        <end position="79"/>
    </location>
</feature>
<dbReference type="OrthoDB" id="6366728at2759"/>
<dbReference type="GO" id="GO:0005886">
    <property type="term" value="C:plasma membrane"/>
    <property type="evidence" value="ECO:0007669"/>
    <property type="project" value="UniProtKB-SubCell"/>
</dbReference>
<keyword evidence="5 8" id="KW-0472">Membrane</keyword>
<dbReference type="GO" id="GO:0008049">
    <property type="term" value="P:male courtship behavior"/>
    <property type="evidence" value="ECO:0007669"/>
    <property type="project" value="TreeGrafter"/>
</dbReference>
<keyword evidence="3 8" id="KW-0812">Transmembrane</keyword>
<keyword evidence="9" id="KW-1185">Reference proteome</keyword>
<dbReference type="AlphaFoldDB" id="A0A6P8WJZ3"/>
<dbReference type="GeneID" id="117564796"/>
<feature type="transmembrane region" description="Helical" evidence="8">
    <location>
        <begin position="233"/>
        <end position="257"/>
    </location>
</feature>
<feature type="transmembrane region" description="Helical" evidence="8">
    <location>
        <begin position="123"/>
        <end position="144"/>
    </location>
</feature>
<dbReference type="PANTHER" id="PTHR21143">
    <property type="entry name" value="INVERTEBRATE GUSTATORY RECEPTOR"/>
    <property type="match status" value="1"/>
</dbReference>
<keyword evidence="6 8" id="KW-0675">Receptor</keyword>
<dbReference type="PANTHER" id="PTHR21143:SF133">
    <property type="entry name" value="GUSTATORY AND PHEROMONE RECEPTOR 32A-RELATED"/>
    <property type="match status" value="1"/>
</dbReference>
<feature type="transmembrane region" description="Helical" evidence="8">
    <location>
        <begin position="350"/>
        <end position="370"/>
    </location>
</feature>
<dbReference type="GO" id="GO:0030424">
    <property type="term" value="C:axon"/>
    <property type="evidence" value="ECO:0007669"/>
    <property type="project" value="TreeGrafter"/>
</dbReference>
<gene>
    <name evidence="10" type="primary">LOC117564796</name>
</gene>
<keyword evidence="7 8" id="KW-0807">Transducer</keyword>
<evidence type="ECO:0000256" key="3">
    <source>
        <dbReference type="ARBA" id="ARBA00022692"/>
    </source>
</evidence>
<organism evidence="9 10">
    <name type="scientific">Drosophila albomicans</name>
    <name type="common">Fruit fly</name>
    <dbReference type="NCBI Taxonomy" id="7291"/>
    <lineage>
        <taxon>Eukaryota</taxon>
        <taxon>Metazoa</taxon>
        <taxon>Ecdysozoa</taxon>
        <taxon>Arthropoda</taxon>
        <taxon>Hexapoda</taxon>
        <taxon>Insecta</taxon>
        <taxon>Pterygota</taxon>
        <taxon>Neoptera</taxon>
        <taxon>Endopterygota</taxon>
        <taxon>Diptera</taxon>
        <taxon>Brachycera</taxon>
        <taxon>Muscomorpha</taxon>
        <taxon>Ephydroidea</taxon>
        <taxon>Drosophilidae</taxon>
        <taxon>Drosophila</taxon>
    </lineage>
</organism>
<evidence type="ECO:0000256" key="7">
    <source>
        <dbReference type="ARBA" id="ARBA00023224"/>
    </source>
</evidence>
<feature type="transmembrane region" description="Helical" evidence="8">
    <location>
        <begin position="150"/>
        <end position="171"/>
    </location>
</feature>
<dbReference type="Proteomes" id="UP000515160">
    <property type="component" value="Chromosome 2L"/>
</dbReference>
<dbReference type="GO" id="GO:0050909">
    <property type="term" value="P:sensory perception of taste"/>
    <property type="evidence" value="ECO:0007669"/>
    <property type="project" value="InterPro"/>
</dbReference>
<feature type="transmembrane region" description="Helical" evidence="8">
    <location>
        <begin position="32"/>
        <end position="52"/>
    </location>
</feature>
<evidence type="ECO:0000313" key="9">
    <source>
        <dbReference type="Proteomes" id="UP000515160"/>
    </source>
</evidence>
<keyword evidence="4 8" id="KW-1133">Transmembrane helix</keyword>
<reference evidence="10" key="1">
    <citation type="submission" date="2025-08" db="UniProtKB">
        <authorList>
            <consortium name="RefSeq"/>
        </authorList>
    </citation>
    <scope>IDENTIFICATION</scope>
    <source>
        <strain evidence="10">15112-1751.03</strain>
        <tissue evidence="10">Whole Adult</tissue>
    </source>
</reference>
<dbReference type="InterPro" id="IPR013604">
    <property type="entry name" value="7TM_chemorcpt"/>
</dbReference>
<evidence type="ECO:0000256" key="1">
    <source>
        <dbReference type="ARBA" id="ARBA00004651"/>
    </source>
</evidence>
<evidence type="ECO:0000256" key="4">
    <source>
        <dbReference type="ARBA" id="ARBA00022989"/>
    </source>
</evidence>
<dbReference type="RefSeq" id="XP_034099608.1">
    <property type="nucleotide sequence ID" value="XM_034243717.2"/>
</dbReference>
<dbReference type="GO" id="GO:0043025">
    <property type="term" value="C:neuronal cell body"/>
    <property type="evidence" value="ECO:0007669"/>
    <property type="project" value="TreeGrafter"/>
</dbReference>
<dbReference type="GO" id="GO:0007165">
    <property type="term" value="P:signal transduction"/>
    <property type="evidence" value="ECO:0007669"/>
    <property type="project" value="UniProtKB-KW"/>
</dbReference>
<name>A0A6P8WJZ3_DROAB</name>
<dbReference type="Pfam" id="PF08395">
    <property type="entry name" value="7tm_7"/>
    <property type="match status" value="1"/>
</dbReference>
<dbReference type="GO" id="GO:0007635">
    <property type="term" value="P:chemosensory behavior"/>
    <property type="evidence" value="ECO:0007669"/>
    <property type="project" value="TreeGrafter"/>
</dbReference>
<keyword evidence="2 8" id="KW-1003">Cell membrane</keyword>
<evidence type="ECO:0000256" key="2">
    <source>
        <dbReference type="ARBA" id="ARBA00022475"/>
    </source>
</evidence>
<sequence length="373" mass="43431">MLYALQPYLKYFAVLGLVPWTERSFQQMLQKIYTTAIILFNIGVAFYIVVYSPPEGDLLVSLLVSCIVFISQIVTMTVIELQVMCQYDRYYEFCLQLKCLRRQFQCELLQQVQRLPWTRYIKYFLLGALNIASVVPGVYVILHYDYIGYFWYSLAAVIINRFQCLLLLLYAELLGFHVELLGLRLKDVHNCRQLGVHSVLDVKCEQMCSLDYLLSLKRAYMELYRLFGQYNGLYGWSIVCIFVVMFLDSMINIYWALLVLAKIYNFVFIYMTFSTFVPLLILLFTFCRCGEYCKRQHMLIGSHVRGLACTSQRQLEPSSQAYTAVLAEFAMQVEQDALIISAEGFMDIDYSLLMSIFTAMVTYLIVLMQFGSL</sequence>